<accession>A0ABV6P4I1</accession>
<gene>
    <name evidence="1" type="ORF">ACFFHU_27520</name>
</gene>
<organism evidence="1 2">
    <name type="scientific">Plantactinospora siamensis</name>
    <dbReference type="NCBI Taxonomy" id="555372"/>
    <lineage>
        <taxon>Bacteria</taxon>
        <taxon>Bacillati</taxon>
        <taxon>Actinomycetota</taxon>
        <taxon>Actinomycetes</taxon>
        <taxon>Micromonosporales</taxon>
        <taxon>Micromonosporaceae</taxon>
        <taxon>Plantactinospora</taxon>
    </lineage>
</organism>
<name>A0ABV6P4I1_9ACTN</name>
<dbReference type="Proteomes" id="UP001589894">
    <property type="component" value="Unassembled WGS sequence"/>
</dbReference>
<reference evidence="1 2" key="1">
    <citation type="submission" date="2024-09" db="EMBL/GenBank/DDBJ databases">
        <authorList>
            <person name="Sun Q."/>
            <person name="Mori K."/>
        </authorList>
    </citation>
    <scope>NUCLEOTIDE SEQUENCE [LARGE SCALE GENOMIC DNA]</scope>
    <source>
        <strain evidence="1 2">TBRC 2205</strain>
    </source>
</reference>
<dbReference type="EMBL" id="JBHLUE010000026">
    <property type="protein sequence ID" value="MFC0567879.1"/>
    <property type="molecule type" value="Genomic_DNA"/>
</dbReference>
<protein>
    <submittedName>
        <fullName evidence="1">Uncharacterized protein</fullName>
    </submittedName>
</protein>
<evidence type="ECO:0000313" key="2">
    <source>
        <dbReference type="Proteomes" id="UP001589894"/>
    </source>
</evidence>
<comment type="caution">
    <text evidence="1">The sequence shown here is derived from an EMBL/GenBank/DDBJ whole genome shotgun (WGS) entry which is preliminary data.</text>
</comment>
<evidence type="ECO:0000313" key="1">
    <source>
        <dbReference type="EMBL" id="MFC0567879.1"/>
    </source>
</evidence>
<proteinExistence type="predicted"/>
<keyword evidence="2" id="KW-1185">Reference proteome</keyword>
<sequence length="96" mass="10777">MTDDSAWREISERLDALGQRLKQHYAQAGDGDLHGATQTLRDRVQEAFDATGRAVEDEAVRADVREVGRMLADTLADTLGRMSDDVRETLGHRRRP</sequence>
<dbReference type="RefSeq" id="WP_377343230.1">
    <property type="nucleotide sequence ID" value="NZ_JBHLUE010000026.1"/>
</dbReference>